<comment type="caution">
    <text evidence="1">The sequence shown here is derived from an EMBL/GenBank/DDBJ whole genome shotgun (WGS) entry which is preliminary data.</text>
</comment>
<dbReference type="Proteomes" id="UP001500748">
    <property type="component" value="Unassembled WGS sequence"/>
</dbReference>
<gene>
    <name evidence="1" type="ORF">GCM10022423_20900</name>
</gene>
<dbReference type="EMBL" id="BAABDU010000004">
    <property type="protein sequence ID" value="GAA3767815.1"/>
    <property type="molecule type" value="Genomic_DNA"/>
</dbReference>
<organism evidence="1 2">
    <name type="scientific">Flavobacterium ginsengiterrae</name>
    <dbReference type="NCBI Taxonomy" id="871695"/>
    <lineage>
        <taxon>Bacteria</taxon>
        <taxon>Pseudomonadati</taxon>
        <taxon>Bacteroidota</taxon>
        <taxon>Flavobacteriia</taxon>
        <taxon>Flavobacteriales</taxon>
        <taxon>Flavobacteriaceae</taxon>
        <taxon>Flavobacterium</taxon>
    </lineage>
</organism>
<name>A0ABP7GKX8_9FLAO</name>
<sequence length="445" mass="51291">MSRIRIVGGTITKTTVGDHNMYSDGNIVYNSGTSVRLTSDTGIAYGEPKALTSQIVNEAVKEIELLTTLDQGSSNDRLLGNTQPGMIFGKTYHFKVKSYVKDTPKNLANIKWILKYHSLSQNKWLEIPLSTKGDSVTIKMNDEDMCGRFVYVRAYIKDSEKEGEYKQWNHNRFRWFDRMIVEDELIERTDKSKPWLINQSGTSLCGMACIFYLFAKEQPDAYKKFVKELFRTGIAKFNNYIVKPNLEVLEKMPYVSSGTINPIFPKHYDYYLKKKVNMPLVDYITMAGTRNTDNNKYKGGDEEFQAINWPPLMTSLSEKFLGYKDVSSKGVYNPVKPLVYTTLDVENKINDINKQLSLGYRLILMIDSDLIDDVWDVSSLDLHWVVLESPIIWNYKAGFFGAKQDEIDFNVYSWGTDPFGSTRYLRKKITSNHFMANYNGYIKIK</sequence>
<evidence type="ECO:0000313" key="1">
    <source>
        <dbReference type="EMBL" id="GAA3767815.1"/>
    </source>
</evidence>
<dbReference type="RefSeq" id="WP_345143991.1">
    <property type="nucleotide sequence ID" value="NZ_BAABDU010000004.1"/>
</dbReference>
<evidence type="ECO:0008006" key="3">
    <source>
        <dbReference type="Google" id="ProtNLM"/>
    </source>
</evidence>
<protein>
    <recommendedName>
        <fullName evidence="3">Peptidase C39-like protein</fullName>
    </recommendedName>
</protein>
<keyword evidence="2" id="KW-1185">Reference proteome</keyword>
<accession>A0ABP7GKX8</accession>
<proteinExistence type="predicted"/>
<evidence type="ECO:0000313" key="2">
    <source>
        <dbReference type="Proteomes" id="UP001500748"/>
    </source>
</evidence>
<reference evidence="2" key="1">
    <citation type="journal article" date="2019" name="Int. J. Syst. Evol. Microbiol.">
        <title>The Global Catalogue of Microorganisms (GCM) 10K type strain sequencing project: providing services to taxonomists for standard genome sequencing and annotation.</title>
        <authorList>
            <consortium name="The Broad Institute Genomics Platform"/>
            <consortium name="The Broad Institute Genome Sequencing Center for Infectious Disease"/>
            <person name="Wu L."/>
            <person name="Ma J."/>
        </authorList>
    </citation>
    <scope>NUCLEOTIDE SEQUENCE [LARGE SCALE GENOMIC DNA]</scope>
    <source>
        <strain evidence="2">JCM 17337</strain>
    </source>
</reference>